<feature type="transmembrane region" description="Helical" evidence="8">
    <location>
        <begin position="136"/>
        <end position="154"/>
    </location>
</feature>
<dbReference type="EMBL" id="CP091196">
    <property type="protein sequence ID" value="UQS23871.1"/>
    <property type="molecule type" value="Genomic_DNA"/>
</dbReference>
<dbReference type="PANTHER" id="PTHR43357">
    <property type="entry name" value="INNER MEMBRANE ABC TRANSPORTER PERMEASE PROTEIN YDCV"/>
    <property type="match status" value="1"/>
</dbReference>
<dbReference type="InterPro" id="IPR035906">
    <property type="entry name" value="MetI-like_sf"/>
</dbReference>
<dbReference type="PANTHER" id="PTHR43357:SF4">
    <property type="entry name" value="INNER MEMBRANE ABC TRANSPORTER PERMEASE PROTEIN YDCV"/>
    <property type="match status" value="1"/>
</dbReference>
<evidence type="ECO:0000256" key="8">
    <source>
        <dbReference type="RuleBase" id="RU363032"/>
    </source>
</evidence>
<dbReference type="CDD" id="cd06261">
    <property type="entry name" value="TM_PBP2"/>
    <property type="match status" value="1"/>
</dbReference>
<evidence type="ECO:0000256" key="7">
    <source>
        <dbReference type="ARBA" id="ARBA00023136"/>
    </source>
</evidence>
<proteinExistence type="inferred from homology"/>
<evidence type="ECO:0000259" key="9">
    <source>
        <dbReference type="PROSITE" id="PS50928"/>
    </source>
</evidence>
<evidence type="ECO:0000256" key="3">
    <source>
        <dbReference type="ARBA" id="ARBA00022475"/>
    </source>
</evidence>
<keyword evidence="7 8" id="KW-0472">Membrane</keyword>
<gene>
    <name evidence="10" type="ORF">L1857_14040</name>
</gene>
<comment type="similarity">
    <text evidence="8">Belongs to the binding-protein-dependent transport system permease family.</text>
</comment>
<evidence type="ECO:0000256" key="6">
    <source>
        <dbReference type="ARBA" id="ARBA00022989"/>
    </source>
</evidence>
<name>A0ABY4NUX6_9PSEU</name>
<dbReference type="Proteomes" id="UP000830158">
    <property type="component" value="Chromosome"/>
</dbReference>
<organism evidence="10 11">
    <name type="scientific">Amycolatopsis thermalba</name>
    <dbReference type="NCBI Taxonomy" id="944492"/>
    <lineage>
        <taxon>Bacteria</taxon>
        <taxon>Bacillati</taxon>
        <taxon>Actinomycetota</taxon>
        <taxon>Actinomycetes</taxon>
        <taxon>Pseudonocardiales</taxon>
        <taxon>Pseudonocardiaceae</taxon>
        <taxon>Amycolatopsis</taxon>
    </lineage>
</organism>
<evidence type="ECO:0000313" key="11">
    <source>
        <dbReference type="Proteomes" id="UP000830158"/>
    </source>
</evidence>
<sequence length="265" mass="27366">MLLWTRGSRIAVRVVFAVLFTVVVAAPLVMIVLAAVAGSWTGVLPGAFTAAHLGEALSGENLASLSVSVQTGLIASAGSVLLGTWAALAAASAPPRLRRLADTLFHLPIAVPSVVLGLALLVAFSRPPVLLNGTRWIVLLGHLLIVLPFTYSTVSAACRRADPQLALVAESLGAGPVRVLLRVRLPLLLPSMVASASLALAMSLGELGATMMLYPPDWQTLPTRIFALADRGHVFLAAAGTVVLLGTTLAGALLTGLARGRAAER</sequence>
<evidence type="ECO:0000313" key="10">
    <source>
        <dbReference type="EMBL" id="UQS23871.1"/>
    </source>
</evidence>
<comment type="subcellular location">
    <subcellularLocation>
        <location evidence="1">Cell inner membrane</location>
        <topology evidence="1">Multi-pass membrane protein</topology>
    </subcellularLocation>
    <subcellularLocation>
        <location evidence="8">Cell membrane</location>
        <topology evidence="8">Multi-pass membrane protein</topology>
    </subcellularLocation>
</comment>
<keyword evidence="6 8" id="KW-1133">Transmembrane helix</keyword>
<keyword evidence="5 8" id="KW-0812">Transmembrane</keyword>
<feature type="domain" description="ABC transmembrane type-1" evidence="9">
    <location>
        <begin position="65"/>
        <end position="255"/>
    </location>
</feature>
<dbReference type="Pfam" id="PF00528">
    <property type="entry name" value="BPD_transp_1"/>
    <property type="match status" value="1"/>
</dbReference>
<keyword evidence="4" id="KW-0997">Cell inner membrane</keyword>
<feature type="transmembrane region" description="Helical" evidence="8">
    <location>
        <begin position="187"/>
        <end position="214"/>
    </location>
</feature>
<dbReference type="RefSeq" id="WP_116109581.1">
    <property type="nucleotide sequence ID" value="NZ_CP091196.1"/>
</dbReference>
<evidence type="ECO:0000256" key="4">
    <source>
        <dbReference type="ARBA" id="ARBA00022519"/>
    </source>
</evidence>
<keyword evidence="11" id="KW-1185">Reference proteome</keyword>
<keyword evidence="2 8" id="KW-0813">Transport</keyword>
<evidence type="ECO:0000256" key="1">
    <source>
        <dbReference type="ARBA" id="ARBA00004429"/>
    </source>
</evidence>
<feature type="transmembrane region" description="Helical" evidence="8">
    <location>
        <begin position="72"/>
        <end position="91"/>
    </location>
</feature>
<feature type="transmembrane region" description="Helical" evidence="8">
    <location>
        <begin position="12"/>
        <end position="37"/>
    </location>
</feature>
<protein>
    <submittedName>
        <fullName evidence="10">ABC transporter permease subunit</fullName>
    </submittedName>
</protein>
<keyword evidence="3" id="KW-1003">Cell membrane</keyword>
<dbReference type="InterPro" id="IPR000515">
    <property type="entry name" value="MetI-like"/>
</dbReference>
<feature type="transmembrane region" description="Helical" evidence="8">
    <location>
        <begin position="103"/>
        <end position="124"/>
    </location>
</feature>
<dbReference type="PROSITE" id="PS50928">
    <property type="entry name" value="ABC_TM1"/>
    <property type="match status" value="1"/>
</dbReference>
<accession>A0ABY4NUX6</accession>
<evidence type="ECO:0000256" key="5">
    <source>
        <dbReference type="ARBA" id="ARBA00022692"/>
    </source>
</evidence>
<evidence type="ECO:0000256" key="2">
    <source>
        <dbReference type="ARBA" id="ARBA00022448"/>
    </source>
</evidence>
<dbReference type="Gene3D" id="1.10.3720.10">
    <property type="entry name" value="MetI-like"/>
    <property type="match status" value="1"/>
</dbReference>
<dbReference type="SUPFAM" id="SSF161098">
    <property type="entry name" value="MetI-like"/>
    <property type="match status" value="1"/>
</dbReference>
<reference evidence="10" key="1">
    <citation type="submission" date="2022-01" db="EMBL/GenBank/DDBJ databases">
        <title>PSI-footprinting approach for the identification of protein synthesis inhibitor producers.</title>
        <authorList>
            <person name="Handel F."/>
            <person name="Kulik A."/>
            <person name="Wex K.W."/>
            <person name="Berscheid A."/>
            <person name="Saur J.S."/>
            <person name="Winkler A."/>
            <person name="Wibberg D."/>
            <person name="Kalinowski J."/>
            <person name="Broetz-Oesterhelt H."/>
            <person name="Mast Y."/>
        </authorList>
    </citation>
    <scope>NUCLEOTIDE SEQUENCE</scope>
    <source>
        <strain evidence="10">KNN 49.3e</strain>
    </source>
</reference>
<feature type="transmembrane region" description="Helical" evidence="8">
    <location>
        <begin position="234"/>
        <end position="258"/>
    </location>
</feature>